<dbReference type="EMBL" id="JACHHR010000001">
    <property type="protein sequence ID" value="MBB5210116.1"/>
    <property type="molecule type" value="Genomic_DNA"/>
</dbReference>
<evidence type="ECO:0000313" key="4">
    <source>
        <dbReference type="EMBL" id="QHQ39366.1"/>
    </source>
</evidence>
<dbReference type="CDD" id="cd13926">
    <property type="entry name" value="N-acetylmuramidase_GH108"/>
    <property type="match status" value="1"/>
</dbReference>
<evidence type="ECO:0000313" key="3">
    <source>
        <dbReference type="EMBL" id="MBB5210116.1"/>
    </source>
</evidence>
<evidence type="ECO:0000313" key="6">
    <source>
        <dbReference type="Proteomes" id="UP000563601"/>
    </source>
</evidence>
<dbReference type="EMBL" id="CP047491">
    <property type="protein sequence ID" value="QHQ39366.1"/>
    <property type="molecule type" value="Genomic_DNA"/>
</dbReference>
<dbReference type="InterPro" id="IPR023346">
    <property type="entry name" value="Lysozyme-like_dom_sf"/>
</dbReference>
<feature type="domain" description="Peptidoglycan binding" evidence="2">
    <location>
        <begin position="96"/>
        <end position="156"/>
    </location>
</feature>
<evidence type="ECO:0000259" key="2">
    <source>
        <dbReference type="Pfam" id="PF09374"/>
    </source>
</evidence>
<dbReference type="Proteomes" id="UP000563601">
    <property type="component" value="Unassembled WGS sequence"/>
</dbReference>
<dbReference type="InterPro" id="IPR018537">
    <property type="entry name" value="Peptidoglycan-bd_3"/>
</dbReference>
<dbReference type="RefSeq" id="WP_161858688.1">
    <property type="nucleotide sequence ID" value="NZ_CP047491.1"/>
</dbReference>
<dbReference type="AlphaFoldDB" id="A0A6P1TCK1"/>
<evidence type="ECO:0000313" key="5">
    <source>
        <dbReference type="Proteomes" id="UP000464675"/>
    </source>
</evidence>
<dbReference type="Gene3D" id="1.20.141.10">
    <property type="entry name" value="Chitosanase, subunit A, domain 1"/>
    <property type="match status" value="1"/>
</dbReference>
<gene>
    <name evidence="4" type="ORF">GTQ55_10445</name>
    <name evidence="3" type="ORF">HNQ53_000304</name>
</gene>
<reference evidence="3 6" key="2">
    <citation type="submission" date="2020-08" db="EMBL/GenBank/DDBJ databases">
        <title>Genomic Encyclopedia of Type Strains, Phase IV (KMG-IV): sequencing the most valuable type-strain genomes for metagenomic binning, comparative biology and taxonomic classification.</title>
        <authorList>
            <person name="Goeker M."/>
        </authorList>
    </citation>
    <scope>NUCLEOTIDE SEQUENCE [LARGE SCALE GENOMIC DNA]</scope>
    <source>
        <strain evidence="3 6">DSM 11525</strain>
    </source>
</reference>
<dbReference type="SUPFAM" id="SSF53955">
    <property type="entry name" value="Lysozyme-like"/>
    <property type="match status" value="1"/>
</dbReference>
<organism evidence="3 6">
    <name type="scientific">Microbulbifer hydrolyticus</name>
    <dbReference type="NCBI Taxonomy" id="48074"/>
    <lineage>
        <taxon>Bacteria</taxon>
        <taxon>Pseudomonadati</taxon>
        <taxon>Pseudomonadota</taxon>
        <taxon>Gammaproteobacteria</taxon>
        <taxon>Cellvibrionales</taxon>
        <taxon>Microbulbiferaceae</taxon>
        <taxon>Microbulbifer</taxon>
    </lineage>
</organism>
<keyword evidence="5" id="KW-1185">Reference proteome</keyword>
<dbReference type="Pfam" id="PF05838">
    <property type="entry name" value="Glyco_hydro_108"/>
    <property type="match status" value="1"/>
</dbReference>
<sequence length="161" mass="18055">MANFLEAVEKTIIREGGSKYTNDKDDPGGETKFGISKRAFPDLDIKNLTKPQAEDTYKTYYWDKIFGDQIQSQIIAENYFDTAVNMGAVTATKLVQVSLELEVDGIIGPNTLAALNNCDESLFLSKFTISKISRYASICNNDRVMSKYLLGWINRTLETTT</sequence>
<evidence type="ECO:0000259" key="1">
    <source>
        <dbReference type="Pfam" id="PF05838"/>
    </source>
</evidence>
<proteinExistence type="predicted"/>
<dbReference type="Proteomes" id="UP000464675">
    <property type="component" value="Chromosome"/>
</dbReference>
<protein>
    <submittedName>
        <fullName evidence="3">Lysozyme family protein</fullName>
    </submittedName>
    <submittedName>
        <fullName evidence="4">N-acetylmuramidase</fullName>
    </submittedName>
</protein>
<name>A0A6P1TCK1_9GAMM</name>
<reference evidence="4 5" key="1">
    <citation type="submission" date="2020-01" db="EMBL/GenBank/DDBJ databases">
        <title>The possibility of degradation of plastic by Microbulbifer hydrolyticus IRE-31.</title>
        <authorList>
            <person name="Liu L."/>
        </authorList>
    </citation>
    <scope>NUCLEOTIDE SEQUENCE [LARGE SCALE GENOMIC DNA]</scope>
    <source>
        <strain evidence="4 5">IRE-31</strain>
    </source>
</reference>
<dbReference type="OrthoDB" id="9815229at2"/>
<feature type="domain" description="TtsA-like Glycoside hydrolase family 108" evidence="1">
    <location>
        <begin position="9"/>
        <end position="87"/>
    </location>
</feature>
<dbReference type="Pfam" id="PF09374">
    <property type="entry name" value="PG_binding_3"/>
    <property type="match status" value="1"/>
</dbReference>
<dbReference type="InterPro" id="IPR008565">
    <property type="entry name" value="TtsA-like_GH18_dom"/>
</dbReference>
<accession>A0A6P1TCK1</accession>